<evidence type="ECO:0000313" key="2">
    <source>
        <dbReference type="EMBL" id="KAL2914410.1"/>
    </source>
</evidence>
<comment type="caution">
    <text evidence="2">The sequence shown here is derived from an EMBL/GenBank/DDBJ whole genome shotgun (WGS) entry which is preliminary data.</text>
</comment>
<reference evidence="2 3" key="1">
    <citation type="submission" date="2023-09" db="EMBL/GenBank/DDBJ databases">
        <title>Pangenome analysis of Batrachochytrium dendrobatidis and related Chytrids.</title>
        <authorList>
            <person name="Yacoub M.N."/>
            <person name="Stajich J.E."/>
            <person name="James T.Y."/>
        </authorList>
    </citation>
    <scope>NUCLEOTIDE SEQUENCE [LARGE SCALE GENOMIC DNA]</scope>
    <source>
        <strain evidence="2 3">JEL0888</strain>
    </source>
</reference>
<organism evidence="2 3">
    <name type="scientific">Polyrhizophydium stewartii</name>
    <dbReference type="NCBI Taxonomy" id="2732419"/>
    <lineage>
        <taxon>Eukaryota</taxon>
        <taxon>Fungi</taxon>
        <taxon>Fungi incertae sedis</taxon>
        <taxon>Chytridiomycota</taxon>
        <taxon>Chytridiomycota incertae sedis</taxon>
        <taxon>Chytridiomycetes</taxon>
        <taxon>Rhizophydiales</taxon>
        <taxon>Rhizophydiales incertae sedis</taxon>
        <taxon>Polyrhizophydium</taxon>
    </lineage>
</organism>
<feature type="compositionally biased region" description="Polar residues" evidence="1">
    <location>
        <begin position="1"/>
        <end position="17"/>
    </location>
</feature>
<proteinExistence type="predicted"/>
<evidence type="ECO:0000313" key="3">
    <source>
        <dbReference type="Proteomes" id="UP001527925"/>
    </source>
</evidence>
<dbReference type="EMBL" id="JADGIZ020000033">
    <property type="protein sequence ID" value="KAL2914410.1"/>
    <property type="molecule type" value="Genomic_DNA"/>
</dbReference>
<keyword evidence="3" id="KW-1185">Reference proteome</keyword>
<sequence length="82" mass="8889">MATPLSIGTPSITSAPSSLPPLDIVTPEGGMFPVSTLERSQLSNHLAFDRQSAFLTKNNYISPTGMTTRTATMAIYERHNLH</sequence>
<accession>A0ABR4N4H9</accession>
<protein>
    <submittedName>
        <fullName evidence="2">Uncharacterized protein</fullName>
    </submittedName>
</protein>
<feature type="region of interest" description="Disordered" evidence="1">
    <location>
        <begin position="1"/>
        <end position="20"/>
    </location>
</feature>
<dbReference type="Proteomes" id="UP001527925">
    <property type="component" value="Unassembled WGS sequence"/>
</dbReference>
<name>A0ABR4N4H9_9FUNG</name>
<evidence type="ECO:0000256" key="1">
    <source>
        <dbReference type="SAM" id="MobiDB-lite"/>
    </source>
</evidence>
<gene>
    <name evidence="2" type="ORF">HK105_205977</name>
</gene>